<evidence type="ECO:0000256" key="7">
    <source>
        <dbReference type="ARBA" id="ARBA00023268"/>
    </source>
</evidence>
<dbReference type="SMART" id="SM00851">
    <property type="entry name" value="MGS"/>
    <property type="match status" value="1"/>
</dbReference>
<gene>
    <name evidence="8" type="primary">purH</name>
    <name evidence="10" type="ORF">A2134_03455</name>
</gene>
<dbReference type="GO" id="GO:0004643">
    <property type="term" value="F:phosphoribosylaminoimidazolecarboxamide formyltransferase activity"/>
    <property type="evidence" value="ECO:0007669"/>
    <property type="project" value="UniProtKB-UniRule"/>
</dbReference>
<keyword evidence="6 8" id="KW-0378">Hydrolase</keyword>
<reference evidence="10 11" key="1">
    <citation type="journal article" date="2016" name="Nat. Commun.">
        <title>Thousands of microbial genomes shed light on interconnected biogeochemical processes in an aquifer system.</title>
        <authorList>
            <person name="Anantharaman K."/>
            <person name="Brown C.T."/>
            <person name="Hug L.A."/>
            <person name="Sharon I."/>
            <person name="Castelle C.J."/>
            <person name="Probst A.J."/>
            <person name="Thomas B.C."/>
            <person name="Singh A."/>
            <person name="Wilkins M.J."/>
            <person name="Karaoz U."/>
            <person name="Brodie E.L."/>
            <person name="Williams K.H."/>
            <person name="Hubbard S.S."/>
            <person name="Banfield J.F."/>
        </authorList>
    </citation>
    <scope>NUCLEOTIDE SEQUENCE [LARGE SCALE GENOMIC DNA]</scope>
</reference>
<dbReference type="Gene3D" id="3.40.140.20">
    <property type="match status" value="2"/>
</dbReference>
<dbReference type="EC" id="3.5.4.10" evidence="8"/>
<dbReference type="Pfam" id="PF01808">
    <property type="entry name" value="AICARFT_IMPCHas"/>
    <property type="match status" value="1"/>
</dbReference>
<dbReference type="EC" id="2.1.2.3" evidence="8"/>
<evidence type="ECO:0000256" key="4">
    <source>
        <dbReference type="ARBA" id="ARBA00022679"/>
    </source>
</evidence>
<comment type="pathway">
    <text evidence="1 8">Purine metabolism; IMP biosynthesis via de novo pathway; IMP from 5-formamido-1-(5-phospho-D-ribosyl)imidazole-4-carboxamide: step 1/1.</text>
</comment>
<comment type="catalytic activity">
    <reaction evidence="8">
        <text>IMP + H2O = 5-formamido-1-(5-phospho-D-ribosyl)imidazole-4-carboxamide</text>
        <dbReference type="Rhea" id="RHEA:18445"/>
        <dbReference type="ChEBI" id="CHEBI:15377"/>
        <dbReference type="ChEBI" id="CHEBI:58053"/>
        <dbReference type="ChEBI" id="CHEBI:58467"/>
        <dbReference type="EC" id="3.5.4.10"/>
    </reaction>
</comment>
<dbReference type="InterPro" id="IPR002695">
    <property type="entry name" value="PurH-like"/>
</dbReference>
<dbReference type="UniPathway" id="UPA00074">
    <property type="reaction ID" value="UER00133"/>
</dbReference>
<dbReference type="SMART" id="SM00798">
    <property type="entry name" value="AICARFT_IMPCHas"/>
    <property type="match status" value="1"/>
</dbReference>
<dbReference type="EMBL" id="MHCR01000014">
    <property type="protein sequence ID" value="OGY25595.1"/>
    <property type="molecule type" value="Genomic_DNA"/>
</dbReference>
<evidence type="ECO:0000313" key="10">
    <source>
        <dbReference type="EMBL" id="OGY25595.1"/>
    </source>
</evidence>
<protein>
    <recommendedName>
        <fullName evidence="8">Bifunctional purine biosynthesis protein PurH</fullName>
    </recommendedName>
    <domain>
        <recommendedName>
            <fullName evidence="8">Phosphoribosylaminoimidazolecarboxamide formyltransferase</fullName>
            <ecNumber evidence="8">2.1.2.3</ecNumber>
        </recommendedName>
        <alternativeName>
            <fullName evidence="8">AICAR transformylase</fullName>
        </alternativeName>
    </domain>
    <domain>
        <recommendedName>
            <fullName evidence="8">IMP cyclohydrolase</fullName>
            <ecNumber evidence="8">3.5.4.10</ecNumber>
        </recommendedName>
        <alternativeName>
            <fullName evidence="8">ATIC</fullName>
        </alternativeName>
        <alternativeName>
            <fullName evidence="8">IMP synthase</fullName>
        </alternativeName>
        <alternativeName>
            <fullName evidence="8">Inosinicase</fullName>
        </alternativeName>
    </domain>
</protein>
<keyword evidence="5 8" id="KW-0658">Purine biosynthesis</keyword>
<dbReference type="CDD" id="cd01421">
    <property type="entry name" value="IMPCH"/>
    <property type="match status" value="1"/>
</dbReference>
<comment type="caution">
    <text evidence="10">The sequence shown here is derived from an EMBL/GenBank/DDBJ whole genome shotgun (WGS) entry which is preliminary data.</text>
</comment>
<dbReference type="Proteomes" id="UP000178162">
    <property type="component" value="Unassembled WGS sequence"/>
</dbReference>
<dbReference type="SUPFAM" id="SSF53927">
    <property type="entry name" value="Cytidine deaminase-like"/>
    <property type="match status" value="1"/>
</dbReference>
<dbReference type="SUPFAM" id="SSF52335">
    <property type="entry name" value="Methylglyoxal synthase-like"/>
    <property type="match status" value="1"/>
</dbReference>
<evidence type="ECO:0000259" key="9">
    <source>
        <dbReference type="PROSITE" id="PS51855"/>
    </source>
</evidence>
<dbReference type="NCBIfam" id="NF002049">
    <property type="entry name" value="PRK00881.1"/>
    <property type="match status" value="1"/>
</dbReference>
<dbReference type="STRING" id="1802595.A2134_03455"/>
<name>A0A1G1WD32_9BACT</name>
<accession>A0A1G1WD32</accession>
<dbReference type="InterPro" id="IPR024051">
    <property type="entry name" value="AICAR_Tfase_dup_dom_sf"/>
</dbReference>
<evidence type="ECO:0000256" key="1">
    <source>
        <dbReference type="ARBA" id="ARBA00004844"/>
    </source>
</evidence>
<evidence type="ECO:0000256" key="5">
    <source>
        <dbReference type="ARBA" id="ARBA00022755"/>
    </source>
</evidence>
<evidence type="ECO:0000313" key="11">
    <source>
        <dbReference type="Proteomes" id="UP000178162"/>
    </source>
</evidence>
<dbReference type="GO" id="GO:0003937">
    <property type="term" value="F:IMP cyclohydrolase activity"/>
    <property type="evidence" value="ECO:0007669"/>
    <property type="project" value="UniProtKB-UniRule"/>
</dbReference>
<dbReference type="GO" id="GO:0006189">
    <property type="term" value="P:'de novo' IMP biosynthetic process"/>
    <property type="evidence" value="ECO:0007669"/>
    <property type="project" value="UniProtKB-UniRule"/>
</dbReference>
<dbReference type="PIRSF" id="PIRSF000414">
    <property type="entry name" value="AICARFT_IMPCHas"/>
    <property type="match status" value="1"/>
</dbReference>
<sequence length="520" mass="57889">MRSLISVYNKKGIVDFARNLSKLGWELITTGGTYKYLRSAKIKSIPVEKITGEPEIFDGRVKTISYKIAAGILFDRSSKMHNREMKKLRLQPIDMVVCNLYPFSLTIARKHSLEEAIEMIDIGGVTALRAAAKNYKNVIVICDSYDYQKIINEILLTGDVSLDNRSKLAYKAFQTISIYDASISEYLAKKFGFGANLNLSFSNGIQLRYGENTHLSGWYYRKEDADNLSLSKFKKLRGKELSFNNILDISSCIDTLSELGKDPSCVVVKHTNPSGASTAKSVEEAYKKAWHGGDPLAAFGGIVAVNRMVDKKLSLEMLREGKFFEVLIAPQITKSALSALSERKNLIILINANLRRPKIKSGDDYKFVRGGILKQDFDSKKINSRDLKVVTIKKPTNKQLEDMLFAWKIVKVSKSNAVAIVKNLTLIASGVGQQDRKEACRLAVFKAMDTDRGKSGETPKEAAAASDGFFPFADGPEILIKAGIKAIIQPGGSKRDQETIDLCNKYNITMAFTSIRAFRH</sequence>
<dbReference type="InterPro" id="IPR016193">
    <property type="entry name" value="Cytidine_deaminase-like"/>
</dbReference>
<evidence type="ECO:0000256" key="8">
    <source>
        <dbReference type="HAMAP-Rule" id="MF_00139"/>
    </source>
</evidence>
<comment type="similarity">
    <text evidence="3 8">Belongs to the PurH family.</text>
</comment>
<dbReference type="Pfam" id="PF02142">
    <property type="entry name" value="MGS"/>
    <property type="match status" value="1"/>
</dbReference>
<organism evidence="10 11">
    <name type="scientific">Candidatus Woykebacteria bacterium RBG_16_39_9b</name>
    <dbReference type="NCBI Taxonomy" id="1802595"/>
    <lineage>
        <taxon>Bacteria</taxon>
        <taxon>Candidatus Woykeibacteriota</taxon>
    </lineage>
</organism>
<feature type="domain" description="MGS-like" evidence="9">
    <location>
        <begin position="1"/>
        <end position="142"/>
    </location>
</feature>
<dbReference type="GO" id="GO:0005829">
    <property type="term" value="C:cytosol"/>
    <property type="evidence" value="ECO:0007669"/>
    <property type="project" value="TreeGrafter"/>
</dbReference>
<dbReference type="PANTHER" id="PTHR11692">
    <property type="entry name" value="BIFUNCTIONAL PURINE BIOSYNTHESIS PROTEIN PURH"/>
    <property type="match status" value="1"/>
</dbReference>
<dbReference type="PANTHER" id="PTHR11692:SF0">
    <property type="entry name" value="BIFUNCTIONAL PURINE BIOSYNTHESIS PROTEIN ATIC"/>
    <property type="match status" value="1"/>
</dbReference>
<evidence type="ECO:0000256" key="3">
    <source>
        <dbReference type="ARBA" id="ARBA00007667"/>
    </source>
</evidence>
<comment type="catalytic activity">
    <reaction evidence="8">
        <text>(6R)-10-formyltetrahydrofolate + 5-amino-1-(5-phospho-beta-D-ribosyl)imidazole-4-carboxamide = 5-formamido-1-(5-phospho-D-ribosyl)imidazole-4-carboxamide + (6S)-5,6,7,8-tetrahydrofolate</text>
        <dbReference type="Rhea" id="RHEA:22192"/>
        <dbReference type="ChEBI" id="CHEBI:57453"/>
        <dbReference type="ChEBI" id="CHEBI:58467"/>
        <dbReference type="ChEBI" id="CHEBI:58475"/>
        <dbReference type="ChEBI" id="CHEBI:195366"/>
        <dbReference type="EC" id="2.1.2.3"/>
    </reaction>
</comment>
<dbReference type="AlphaFoldDB" id="A0A1G1WD32"/>
<keyword evidence="7 8" id="KW-0511">Multifunctional enzyme</keyword>
<dbReference type="InterPro" id="IPR036914">
    <property type="entry name" value="MGS-like_dom_sf"/>
</dbReference>
<keyword evidence="4 8" id="KW-0808">Transferase</keyword>
<dbReference type="FunFam" id="3.40.50.1380:FF:000001">
    <property type="entry name" value="Bifunctional purine biosynthesis protein PurH"/>
    <property type="match status" value="1"/>
</dbReference>
<dbReference type="PROSITE" id="PS51855">
    <property type="entry name" value="MGS"/>
    <property type="match status" value="1"/>
</dbReference>
<dbReference type="HAMAP" id="MF_00139">
    <property type="entry name" value="PurH"/>
    <property type="match status" value="1"/>
</dbReference>
<dbReference type="InterPro" id="IPR011607">
    <property type="entry name" value="MGS-like_dom"/>
</dbReference>
<proteinExistence type="inferred from homology"/>
<comment type="domain">
    <text evidence="8">The IMP cyclohydrolase activity resides in the N-terminal region.</text>
</comment>
<evidence type="ECO:0000256" key="2">
    <source>
        <dbReference type="ARBA" id="ARBA00004954"/>
    </source>
</evidence>
<dbReference type="Gene3D" id="3.40.50.1380">
    <property type="entry name" value="Methylglyoxal synthase-like domain"/>
    <property type="match status" value="1"/>
</dbReference>
<evidence type="ECO:0000256" key="6">
    <source>
        <dbReference type="ARBA" id="ARBA00022801"/>
    </source>
</evidence>
<comment type="pathway">
    <text evidence="2 8">Purine metabolism; IMP biosynthesis via de novo pathway; 5-formamido-1-(5-phospho-D-ribosyl)imidazole-4-carboxamide from 5-amino-1-(5-phospho-D-ribosyl)imidazole-4-carboxamide (10-formyl THF route): step 1/1.</text>
</comment>